<dbReference type="EMBL" id="WTVQ01000023">
    <property type="protein sequence ID" value="NMG75918.1"/>
    <property type="molecule type" value="Genomic_DNA"/>
</dbReference>
<comment type="caution">
    <text evidence="1">The sequence shown here is derived from an EMBL/GenBank/DDBJ whole genome shotgun (WGS) entry which is preliminary data.</text>
</comment>
<dbReference type="Pfam" id="PF05787">
    <property type="entry name" value="PhoX"/>
    <property type="match status" value="1"/>
</dbReference>
<proteinExistence type="predicted"/>
<protein>
    <submittedName>
        <fullName evidence="1">DUF839 domain-containing protein</fullName>
    </submittedName>
</protein>
<dbReference type="PANTHER" id="PTHR35399">
    <property type="entry name" value="SLR8030 PROTEIN"/>
    <property type="match status" value="1"/>
</dbReference>
<evidence type="ECO:0000313" key="2">
    <source>
        <dbReference type="Proteomes" id="UP000648984"/>
    </source>
</evidence>
<reference evidence="1 2" key="1">
    <citation type="submission" date="2019-12" db="EMBL/GenBank/DDBJ databases">
        <title>Comparative genomics gives insights into the taxonomy of the Azoarcus-Aromatoleum group and reveals separate origins of nif in the plant-associated Azoarcus and non-plant-associated Aromatoleum sub-groups.</title>
        <authorList>
            <person name="Lafos M."/>
            <person name="Maluk M."/>
            <person name="Batista M."/>
            <person name="Junghare M."/>
            <person name="Carmona M."/>
            <person name="Faoro H."/>
            <person name="Cruz L.M."/>
            <person name="Battistoni F."/>
            <person name="De Souza E."/>
            <person name="Pedrosa F."/>
            <person name="Chen W.-M."/>
            <person name="Poole P.S."/>
            <person name="Dixon R.A."/>
            <person name="James E.K."/>
        </authorList>
    </citation>
    <scope>NUCLEOTIDE SEQUENCE [LARGE SCALE GENOMIC DNA]</scope>
    <source>
        <strain evidence="1 2">22Lin</strain>
    </source>
</reference>
<gene>
    <name evidence="1" type="ORF">GPA25_14210</name>
</gene>
<dbReference type="InterPro" id="IPR006311">
    <property type="entry name" value="TAT_signal"/>
</dbReference>
<accession>A0ABX1QC71</accession>
<organism evidence="1 2">
    <name type="scientific">Aromatoleum diolicum</name>
    <dbReference type="NCBI Taxonomy" id="75796"/>
    <lineage>
        <taxon>Bacteria</taxon>
        <taxon>Pseudomonadati</taxon>
        <taxon>Pseudomonadota</taxon>
        <taxon>Betaproteobacteria</taxon>
        <taxon>Rhodocyclales</taxon>
        <taxon>Rhodocyclaceae</taxon>
        <taxon>Aromatoleum</taxon>
    </lineage>
</organism>
<evidence type="ECO:0000313" key="1">
    <source>
        <dbReference type="EMBL" id="NMG75918.1"/>
    </source>
</evidence>
<dbReference type="PANTHER" id="PTHR35399:SF2">
    <property type="entry name" value="DUF839 DOMAIN-CONTAINING PROTEIN"/>
    <property type="match status" value="1"/>
</dbReference>
<name>A0ABX1QC71_9RHOO</name>
<dbReference type="RefSeq" id="WP_169261073.1">
    <property type="nucleotide sequence ID" value="NZ_WTVQ01000023.1"/>
</dbReference>
<dbReference type="InterPro" id="IPR008557">
    <property type="entry name" value="PhoX"/>
</dbReference>
<keyword evidence="2" id="KW-1185">Reference proteome</keyword>
<dbReference type="Proteomes" id="UP000648984">
    <property type="component" value="Unassembled WGS sequence"/>
</dbReference>
<sequence>MTDYRSPLVNSSDDSTNISENASFDSVLQTRLSRRQLLGGGIGAAALAVLGGAASPSAWAGLARQGTPVSPQHAAKLGFSPVAKSLADVVALPEGYRYSVLYRLGDPIATGIAEYMNNGQDAPASYAFRGGDHHDGMHYFGLGPNGKHHKNESERGLLCLNHEAITPAYLHPNGPSIVNGVRTAADEVLREFYAHGVGIIETVRAGGEWTYDRSSRFNRRIHTLTEMDLSGPAARTPYMVTKYSPDGRRTRGTVNNCASGATPWGTYLTCEENWAGYFRRITAIDNPKRSAKELIALARYGVAGNGRELWATVTPDTPDNLYGRWNAMKLGSSPDGSDDYRNAPNTYGWVVEIDPFDPHATPKKRTALGRFAHEGAWLGPVRTGAPLVWYMGCDSRNEYIYKYVSNQPWNPADANDGLAAGDKYLDDGKLYVARFDADGSGQWIELRFGVGNITPANAAYPFADDADVVLHARLAADAAGATKMDRPEWGAVNPKNGEVYMALTNTNAASRPIGKLDAANPRFYNDRKTTGQNQLGNPNGHIIRFAEAGEDAGATSFKWDVFLFGARATADAANVNISGLTDANDFSSPDGLWFSQATGVLWIETDDGAYTDVTNCMLLAAVPGAVGDGAARTVVSTDEVTTRAVGTYVGKQLGEENLRRFLVGPKECEITGVAETPDGTALFINIQHPGEDTRPDFATGTFGSHWPDGGLSRPRSATIVVTRDDGGKIGI</sequence>
<dbReference type="PROSITE" id="PS51318">
    <property type="entry name" value="TAT"/>
    <property type="match status" value="1"/>
</dbReference>